<dbReference type="PROSITE" id="PS51910">
    <property type="entry name" value="GH18_2"/>
    <property type="match status" value="1"/>
</dbReference>
<evidence type="ECO:0000313" key="4">
    <source>
        <dbReference type="Proteomes" id="UP001209878"/>
    </source>
</evidence>
<dbReference type="Gene3D" id="3.20.20.80">
    <property type="entry name" value="Glycosidases"/>
    <property type="match status" value="1"/>
</dbReference>
<feature type="domain" description="GH18" evidence="2">
    <location>
        <begin position="34"/>
        <end position="94"/>
    </location>
</feature>
<dbReference type="Proteomes" id="UP001209878">
    <property type="component" value="Unassembled WGS sequence"/>
</dbReference>
<accession>A0AAD9UES5</accession>
<evidence type="ECO:0000259" key="2">
    <source>
        <dbReference type="PROSITE" id="PS51910"/>
    </source>
</evidence>
<proteinExistence type="predicted"/>
<sequence length="94" mass="10660">MRAGAKLLLATLLTWLGLTSAKSTVLTVQASPTYKRVCFYTNWSYTQKSDAKFIPEVIDPALCTHIIYAYASIRYNRLVQALSIEETRYDHKGL</sequence>
<reference evidence="3" key="1">
    <citation type="journal article" date="2023" name="Mol. Biol. Evol.">
        <title>Third-Generation Sequencing Reveals the Adaptive Role of the Epigenome in Three Deep-Sea Polychaetes.</title>
        <authorList>
            <person name="Perez M."/>
            <person name="Aroh O."/>
            <person name="Sun Y."/>
            <person name="Lan Y."/>
            <person name="Juniper S.K."/>
            <person name="Young C.R."/>
            <person name="Angers B."/>
            <person name="Qian P.Y."/>
        </authorList>
    </citation>
    <scope>NUCLEOTIDE SEQUENCE</scope>
    <source>
        <strain evidence="3">R07B-5</strain>
    </source>
</reference>
<gene>
    <name evidence="3" type="ORF">NP493_188g00050</name>
</gene>
<dbReference type="InterPro" id="IPR017853">
    <property type="entry name" value="GH"/>
</dbReference>
<dbReference type="InterPro" id="IPR001223">
    <property type="entry name" value="Glyco_hydro18_cat"/>
</dbReference>
<keyword evidence="1" id="KW-0732">Signal</keyword>
<feature type="signal peptide" evidence="1">
    <location>
        <begin position="1"/>
        <end position="21"/>
    </location>
</feature>
<dbReference type="GO" id="GO:0005975">
    <property type="term" value="P:carbohydrate metabolic process"/>
    <property type="evidence" value="ECO:0007669"/>
    <property type="project" value="InterPro"/>
</dbReference>
<feature type="chain" id="PRO_5042240256" description="GH18 domain-containing protein" evidence="1">
    <location>
        <begin position="22"/>
        <end position="94"/>
    </location>
</feature>
<keyword evidence="4" id="KW-1185">Reference proteome</keyword>
<dbReference type="SUPFAM" id="SSF51445">
    <property type="entry name" value="(Trans)glycosidases"/>
    <property type="match status" value="1"/>
</dbReference>
<dbReference type="EMBL" id="JAODUO010000188">
    <property type="protein sequence ID" value="KAK2186798.1"/>
    <property type="molecule type" value="Genomic_DNA"/>
</dbReference>
<evidence type="ECO:0000256" key="1">
    <source>
        <dbReference type="SAM" id="SignalP"/>
    </source>
</evidence>
<organism evidence="3 4">
    <name type="scientific">Ridgeia piscesae</name>
    <name type="common">Tubeworm</name>
    <dbReference type="NCBI Taxonomy" id="27915"/>
    <lineage>
        <taxon>Eukaryota</taxon>
        <taxon>Metazoa</taxon>
        <taxon>Spiralia</taxon>
        <taxon>Lophotrochozoa</taxon>
        <taxon>Annelida</taxon>
        <taxon>Polychaeta</taxon>
        <taxon>Sedentaria</taxon>
        <taxon>Canalipalpata</taxon>
        <taxon>Sabellida</taxon>
        <taxon>Siboglinidae</taxon>
        <taxon>Ridgeia</taxon>
    </lineage>
</organism>
<name>A0AAD9UES5_RIDPI</name>
<dbReference type="AlphaFoldDB" id="A0AAD9UES5"/>
<evidence type="ECO:0000313" key="3">
    <source>
        <dbReference type="EMBL" id="KAK2186798.1"/>
    </source>
</evidence>
<comment type="caution">
    <text evidence="3">The sequence shown here is derived from an EMBL/GenBank/DDBJ whole genome shotgun (WGS) entry which is preliminary data.</text>
</comment>
<protein>
    <recommendedName>
        <fullName evidence="2">GH18 domain-containing protein</fullName>
    </recommendedName>
</protein>